<keyword evidence="10" id="KW-1185">Reference proteome</keyword>
<keyword evidence="5" id="KW-0274">FAD</keyword>
<dbReference type="SUPFAM" id="SSF51905">
    <property type="entry name" value="FAD/NAD(P)-binding domain"/>
    <property type="match status" value="1"/>
</dbReference>
<dbReference type="InterPro" id="IPR017046">
    <property type="entry name" value="Prenylcysteine_Oxase1"/>
</dbReference>
<dbReference type="InterPro" id="IPR010795">
    <property type="entry name" value="Prenylcys_lyase"/>
</dbReference>
<reference evidence="9 10" key="2">
    <citation type="journal article" date="2014" name="J. Gen. Appl. Microbiol.">
        <title>The early diverging ascomycetous budding yeast Saitoella complicata has three histone deacetylases belonging to the Clr6, Hos2, and Rpd3 lineages.</title>
        <authorList>
            <person name="Nishida H."/>
            <person name="Matsumoto T."/>
            <person name="Kondo S."/>
            <person name="Hamamoto M."/>
            <person name="Yoshikawa H."/>
        </authorList>
    </citation>
    <scope>NUCLEOTIDE SEQUENCE [LARGE SCALE GENOMIC DNA]</scope>
    <source>
        <strain evidence="9 10">NRRL Y-17804</strain>
    </source>
</reference>
<dbReference type="Proteomes" id="UP000033140">
    <property type="component" value="Unassembled WGS sequence"/>
</dbReference>
<comment type="similarity">
    <text evidence="2">Belongs to the prenylcysteine oxidase family.</text>
</comment>
<evidence type="ECO:0000256" key="7">
    <source>
        <dbReference type="ARBA" id="ARBA00023180"/>
    </source>
</evidence>
<dbReference type="CDD" id="cd08587">
    <property type="entry name" value="PI-PLCXDc_like"/>
    <property type="match status" value="1"/>
</dbReference>
<reference evidence="9 10" key="3">
    <citation type="journal article" date="2015" name="Genome Announc.">
        <title>Draft Genome Sequence of the Archiascomycetous Yeast Saitoella complicata.</title>
        <authorList>
            <person name="Yamauchi K."/>
            <person name="Kondo S."/>
            <person name="Hamamoto M."/>
            <person name="Takahashi Y."/>
            <person name="Ogura Y."/>
            <person name="Hayashi T."/>
            <person name="Nishida H."/>
        </authorList>
    </citation>
    <scope>NUCLEOTIDE SEQUENCE [LARGE SCALE GENOMIC DNA]</scope>
    <source>
        <strain evidence="9 10">NRRL Y-17804</strain>
    </source>
</reference>
<organism evidence="9 10">
    <name type="scientific">Saitoella complicata (strain BCRC 22490 / CBS 7301 / JCM 7358 / NBRC 10748 / NRRL Y-17804)</name>
    <dbReference type="NCBI Taxonomy" id="698492"/>
    <lineage>
        <taxon>Eukaryota</taxon>
        <taxon>Fungi</taxon>
        <taxon>Dikarya</taxon>
        <taxon>Ascomycota</taxon>
        <taxon>Taphrinomycotina</taxon>
        <taxon>Taphrinomycotina incertae sedis</taxon>
        <taxon>Saitoella</taxon>
    </lineage>
</organism>
<dbReference type="Gene3D" id="3.20.20.190">
    <property type="entry name" value="Phosphatidylinositol (PI) phosphodiesterase"/>
    <property type="match status" value="1"/>
</dbReference>
<name>A0A0E9NBZ2_SAICN</name>
<keyword evidence="7" id="KW-0325">Glycoprotein</keyword>
<dbReference type="EMBL" id="BACD03000008">
    <property type="protein sequence ID" value="GAO47338.1"/>
    <property type="molecule type" value="Genomic_DNA"/>
</dbReference>
<comment type="caution">
    <text evidence="9">The sequence shown here is derived from an EMBL/GenBank/DDBJ whole genome shotgun (WGS) entry which is preliminary data.</text>
</comment>
<dbReference type="GO" id="GO:0008081">
    <property type="term" value="F:phosphoric diester hydrolase activity"/>
    <property type="evidence" value="ECO:0007669"/>
    <property type="project" value="InterPro"/>
</dbReference>
<comment type="cofactor">
    <cofactor evidence="1">
        <name>FAD</name>
        <dbReference type="ChEBI" id="CHEBI:57692"/>
    </cofactor>
</comment>
<keyword evidence="4" id="KW-0732">Signal</keyword>
<dbReference type="GO" id="GO:0006629">
    <property type="term" value="P:lipid metabolic process"/>
    <property type="evidence" value="ECO:0007669"/>
    <property type="project" value="InterPro"/>
</dbReference>
<protein>
    <recommendedName>
        <fullName evidence="8">Prenylcysteine lyase domain-containing protein</fullName>
    </recommendedName>
</protein>
<evidence type="ECO:0000256" key="1">
    <source>
        <dbReference type="ARBA" id="ARBA00001974"/>
    </source>
</evidence>
<dbReference type="SUPFAM" id="SSF51695">
    <property type="entry name" value="PLC-like phosphodiesterases"/>
    <property type="match status" value="1"/>
</dbReference>
<keyword evidence="3" id="KW-0285">Flavoprotein</keyword>
<evidence type="ECO:0000259" key="8">
    <source>
        <dbReference type="Pfam" id="PF07156"/>
    </source>
</evidence>
<evidence type="ECO:0000256" key="4">
    <source>
        <dbReference type="ARBA" id="ARBA00022729"/>
    </source>
</evidence>
<dbReference type="Pfam" id="PF13450">
    <property type="entry name" value="NAD_binding_8"/>
    <property type="match status" value="1"/>
</dbReference>
<dbReference type="Pfam" id="PF07156">
    <property type="entry name" value="Prenylcys_lyase"/>
    <property type="match status" value="1"/>
</dbReference>
<dbReference type="Gene3D" id="3.90.660.20">
    <property type="entry name" value="Protoporphyrinogen oxidase, mitochondrial, domain 2"/>
    <property type="match status" value="1"/>
</dbReference>
<feature type="domain" description="Prenylcysteine lyase" evidence="8">
    <location>
        <begin position="171"/>
        <end position="519"/>
    </location>
</feature>
<dbReference type="GO" id="GO:0030328">
    <property type="term" value="P:prenylcysteine catabolic process"/>
    <property type="evidence" value="ECO:0007669"/>
    <property type="project" value="InterPro"/>
</dbReference>
<dbReference type="PANTHER" id="PTHR15944">
    <property type="entry name" value="FARNESYLCYSTEINE LYASE"/>
    <property type="match status" value="1"/>
</dbReference>
<dbReference type="STRING" id="698492.A0A0E9NBZ2"/>
<gene>
    <name evidence="9" type="ORF">G7K_1546-t1</name>
</gene>
<dbReference type="GO" id="GO:0001735">
    <property type="term" value="F:prenylcysteine oxidase activity"/>
    <property type="evidence" value="ECO:0007669"/>
    <property type="project" value="InterPro"/>
</dbReference>
<evidence type="ECO:0000256" key="5">
    <source>
        <dbReference type="ARBA" id="ARBA00022827"/>
    </source>
</evidence>
<dbReference type="InterPro" id="IPR036188">
    <property type="entry name" value="FAD/NAD-bd_sf"/>
</dbReference>
<reference evidence="9 10" key="1">
    <citation type="journal article" date="2011" name="J. Gen. Appl. Microbiol.">
        <title>Draft genome sequencing of the enigmatic yeast Saitoella complicata.</title>
        <authorList>
            <person name="Nishida H."/>
            <person name="Hamamoto M."/>
            <person name="Sugiyama J."/>
        </authorList>
    </citation>
    <scope>NUCLEOTIDE SEQUENCE [LARGE SCALE GENOMIC DNA]</scope>
    <source>
        <strain evidence="9 10">NRRL Y-17804</strain>
    </source>
</reference>
<accession>A0A0E9NBZ2</accession>
<dbReference type="InterPro" id="IPR017946">
    <property type="entry name" value="PLC-like_Pdiesterase_TIM-brl"/>
</dbReference>
<sequence length="911" mass="101593">MDPCITTRSSKLPACDSRPRSCRKMLLLPFLLLELLVPVVLGWQVPFLHSSRQSELLRVAIIGAGAAGSSSAYHLRKFHKESGLSPDSLAITIYEKSDHVGGRSTTVNVLDDPNEPVELGASIFVRLNEILYNATREFKLRTTDSEPVLATLPDTLAIWDGASFVYMQSDADSEKWTWAKLVWKYGVRALWNTKKARDNVVKGFQGMYAPPYFPFSNLTSTVHALELDEATGTTGAEFLRNHGIEPEKTGSFGHDLIQASTRVNYAQNLGELHGLATMVCMATEGAMSVVGGNWRIFDEMVRASRADLKLGVEVERVQRRKDWLGGGAKWIVTDQQGGEGIYDHVILAAPYAQSNISILPPPPEGAIPEIEYVRLHVTLVATTASALDPAFFGMDEKAEMPTMLLTTTGENGSEPGFNSISVVRSLLSRNLHVWKIFSPSPPSHDFLSSIFGTSAQFPWIYRKEFDAYPKLRPRVEFARIELVEGEGMWFTNGMEGFVSTMETEALMGMNVAGLVMRREENMRKGKELSSAIALDPQLQFTKMHFSIDKIKDKVKDKLGRNDAPVVNDYENWMGGIMEKIGSKRIIDIAMPGTHDSAMHGDNMGHSLGLDAEKPVIDIWTRLTSVPLAGQIAGNVTTDIIKRWSQTQSHSLPNQLSLGMRYLDLRVCWHAVDQSFRLTHTVMTKTRVEEELAEVRAWVEAHPSEVVIIDFQHFYGLGEPEHQAFHTMLTQTLGPHLAPRSLISSPIRDYIAANTRIIVLYGDDPPIPSTGERPQGADAIKAQYEDVWPREGRIDSLWVNERTSEGLVTALDGVVNRRPAAADDPANNDRFWVLQGVMTASADDIKARPDHTLKEFGAESCNAAVHAKFRQLLNDDSGDDRRRAWIMIVDFPDIPNLDWVKDIIAWNERNSF</sequence>
<dbReference type="GO" id="GO:0030327">
    <property type="term" value="P:prenylated protein catabolic process"/>
    <property type="evidence" value="ECO:0007669"/>
    <property type="project" value="TreeGrafter"/>
</dbReference>
<dbReference type="Gene3D" id="3.50.50.60">
    <property type="entry name" value="FAD/NAD(P)-binding domain"/>
    <property type="match status" value="2"/>
</dbReference>
<evidence type="ECO:0000256" key="2">
    <source>
        <dbReference type="ARBA" id="ARBA00009967"/>
    </source>
</evidence>
<proteinExistence type="inferred from homology"/>
<evidence type="ECO:0000256" key="6">
    <source>
        <dbReference type="ARBA" id="ARBA00023002"/>
    </source>
</evidence>
<dbReference type="PANTHER" id="PTHR15944:SF0">
    <property type="entry name" value="PRENYLCYSTEINE LYASE DOMAIN-CONTAINING PROTEIN"/>
    <property type="match status" value="1"/>
</dbReference>
<evidence type="ECO:0000313" key="10">
    <source>
        <dbReference type="Proteomes" id="UP000033140"/>
    </source>
</evidence>
<evidence type="ECO:0000256" key="3">
    <source>
        <dbReference type="ARBA" id="ARBA00022630"/>
    </source>
</evidence>
<keyword evidence="6" id="KW-0560">Oxidoreductase</keyword>
<evidence type="ECO:0000313" key="9">
    <source>
        <dbReference type="EMBL" id="GAO47338.1"/>
    </source>
</evidence>
<dbReference type="AlphaFoldDB" id="A0A0E9NBZ2"/>